<evidence type="ECO:0000256" key="2">
    <source>
        <dbReference type="ARBA" id="ARBA00023002"/>
    </source>
</evidence>
<name>A0ABU7MIP2_9ACTN</name>
<accession>A0ABU7MIP2</accession>
<organism evidence="3 4">
    <name type="scientific">Gordonia sesuvii</name>
    <dbReference type="NCBI Taxonomy" id="3116777"/>
    <lineage>
        <taxon>Bacteria</taxon>
        <taxon>Bacillati</taxon>
        <taxon>Actinomycetota</taxon>
        <taxon>Actinomycetes</taxon>
        <taxon>Mycobacteriales</taxon>
        <taxon>Gordoniaceae</taxon>
        <taxon>Gordonia</taxon>
    </lineage>
</organism>
<evidence type="ECO:0000256" key="1">
    <source>
        <dbReference type="ARBA" id="ARBA00006484"/>
    </source>
</evidence>
<sequence length="188" mass="20063">MDHFGRLDIVVANAGIVSFSPLADMEDALWQQMIDVNLTGVFKTARAGVKHLIAGGNGGSIVLTSSVFGLKGGTTIGHYVAAKHGVIGLAKAFANELGEHRIRVNAVLPTNVATPMILNTATMRMWRPDLTAPTEDDVQEPMSAVHVFDEFPWVECDDISNAVLFLASDDARYVTGTHLAVDAGCLAM</sequence>
<protein>
    <submittedName>
        <fullName evidence="3">SDR family oxidoreductase</fullName>
    </submittedName>
</protein>
<dbReference type="Proteomes" id="UP001347146">
    <property type="component" value="Unassembled WGS sequence"/>
</dbReference>
<dbReference type="RefSeq" id="WP_330435715.1">
    <property type="nucleotide sequence ID" value="NZ_JAZDUF010000008.1"/>
</dbReference>
<dbReference type="PANTHER" id="PTHR42760">
    <property type="entry name" value="SHORT-CHAIN DEHYDROGENASES/REDUCTASES FAMILY MEMBER"/>
    <property type="match status" value="1"/>
</dbReference>
<evidence type="ECO:0000313" key="3">
    <source>
        <dbReference type="EMBL" id="MEE3852990.1"/>
    </source>
</evidence>
<dbReference type="EMBL" id="JAZDUF010000008">
    <property type="protein sequence ID" value="MEE3852990.1"/>
    <property type="molecule type" value="Genomic_DNA"/>
</dbReference>
<reference evidence="3 4" key="1">
    <citation type="submission" date="2024-01" db="EMBL/GenBank/DDBJ databases">
        <title>Draft genome sequence of Gordonia sp. LSe1-13.</title>
        <authorList>
            <person name="Suphannarot A."/>
            <person name="Mingma R."/>
        </authorList>
    </citation>
    <scope>NUCLEOTIDE SEQUENCE [LARGE SCALE GENOMIC DNA]</scope>
    <source>
        <strain evidence="3 4">LSe1-13</strain>
    </source>
</reference>
<dbReference type="PRINTS" id="PR00080">
    <property type="entry name" value="SDRFAMILY"/>
</dbReference>
<dbReference type="PRINTS" id="PR00081">
    <property type="entry name" value="GDHRDH"/>
</dbReference>
<proteinExistence type="inferred from homology"/>
<keyword evidence="2" id="KW-0560">Oxidoreductase</keyword>
<comment type="caution">
    <text evidence="3">The sequence shown here is derived from an EMBL/GenBank/DDBJ whole genome shotgun (WGS) entry which is preliminary data.</text>
</comment>
<dbReference type="InterPro" id="IPR036291">
    <property type="entry name" value="NAD(P)-bd_dom_sf"/>
</dbReference>
<evidence type="ECO:0000313" key="4">
    <source>
        <dbReference type="Proteomes" id="UP001347146"/>
    </source>
</evidence>
<dbReference type="CDD" id="cd05233">
    <property type="entry name" value="SDR_c"/>
    <property type="match status" value="1"/>
</dbReference>
<dbReference type="PROSITE" id="PS00061">
    <property type="entry name" value="ADH_SHORT"/>
    <property type="match status" value="1"/>
</dbReference>
<gene>
    <name evidence="3" type="ORF">VZC37_21815</name>
</gene>
<keyword evidence="4" id="KW-1185">Reference proteome</keyword>
<comment type="similarity">
    <text evidence="1">Belongs to the short-chain dehydrogenases/reductases (SDR) family.</text>
</comment>
<dbReference type="InterPro" id="IPR002347">
    <property type="entry name" value="SDR_fam"/>
</dbReference>
<dbReference type="SUPFAM" id="SSF51735">
    <property type="entry name" value="NAD(P)-binding Rossmann-fold domains"/>
    <property type="match status" value="1"/>
</dbReference>
<dbReference type="InterPro" id="IPR020904">
    <property type="entry name" value="Sc_DH/Rdtase_CS"/>
</dbReference>
<dbReference type="Pfam" id="PF13561">
    <property type="entry name" value="adh_short_C2"/>
    <property type="match status" value="1"/>
</dbReference>
<dbReference type="Gene3D" id="3.40.50.720">
    <property type="entry name" value="NAD(P)-binding Rossmann-like Domain"/>
    <property type="match status" value="1"/>
</dbReference>
<dbReference type="PANTHER" id="PTHR42760:SF133">
    <property type="entry name" value="3-OXOACYL-[ACYL-CARRIER-PROTEIN] REDUCTASE"/>
    <property type="match status" value="1"/>
</dbReference>